<dbReference type="Pfam" id="PF13306">
    <property type="entry name" value="LRR_5"/>
    <property type="match status" value="1"/>
</dbReference>
<reference evidence="2 3" key="1">
    <citation type="submission" date="2024-04" db="EMBL/GenBank/DDBJ databases">
        <title>Tritrichomonas musculus Genome.</title>
        <authorList>
            <person name="Alves-Ferreira E."/>
            <person name="Grigg M."/>
            <person name="Lorenzi H."/>
            <person name="Galac M."/>
        </authorList>
    </citation>
    <scope>NUCLEOTIDE SEQUENCE [LARGE SCALE GENOMIC DNA]</scope>
    <source>
        <strain evidence="2 3">EAF2021</strain>
    </source>
</reference>
<name>A0ABR2JVK4_9EUKA</name>
<keyword evidence="3" id="KW-1185">Reference proteome</keyword>
<organism evidence="2 3">
    <name type="scientific">Tritrichomonas musculus</name>
    <dbReference type="NCBI Taxonomy" id="1915356"/>
    <lineage>
        <taxon>Eukaryota</taxon>
        <taxon>Metamonada</taxon>
        <taxon>Parabasalia</taxon>
        <taxon>Tritrichomonadida</taxon>
        <taxon>Tritrichomonadidae</taxon>
        <taxon>Tritrichomonas</taxon>
    </lineage>
</organism>
<accession>A0ABR2JVK4</accession>
<dbReference type="InterPro" id="IPR053139">
    <property type="entry name" value="Surface_bspA-like"/>
</dbReference>
<dbReference type="InterPro" id="IPR032675">
    <property type="entry name" value="LRR_dom_sf"/>
</dbReference>
<gene>
    <name evidence="2" type="ORF">M9Y10_045300</name>
</gene>
<keyword evidence="1" id="KW-0175">Coiled coil</keyword>
<feature type="coiled-coil region" evidence="1">
    <location>
        <begin position="259"/>
        <end position="348"/>
    </location>
</feature>
<dbReference type="PANTHER" id="PTHR45661">
    <property type="entry name" value="SURFACE ANTIGEN"/>
    <property type="match status" value="1"/>
</dbReference>
<evidence type="ECO:0000256" key="1">
    <source>
        <dbReference type="SAM" id="Coils"/>
    </source>
</evidence>
<dbReference type="SUPFAM" id="SSF52058">
    <property type="entry name" value="L domain-like"/>
    <property type="match status" value="1"/>
</dbReference>
<dbReference type="Proteomes" id="UP001470230">
    <property type="component" value="Unassembled WGS sequence"/>
</dbReference>
<evidence type="ECO:0000313" key="2">
    <source>
        <dbReference type="EMBL" id="KAK8882658.1"/>
    </source>
</evidence>
<dbReference type="PANTHER" id="PTHR45661:SF3">
    <property type="entry name" value="IG-LIKE DOMAIN-CONTAINING PROTEIN"/>
    <property type="match status" value="1"/>
</dbReference>
<dbReference type="InterPro" id="IPR026906">
    <property type="entry name" value="LRR_5"/>
</dbReference>
<proteinExistence type="predicted"/>
<dbReference type="Gene3D" id="3.80.10.10">
    <property type="entry name" value="Ribonuclease Inhibitor"/>
    <property type="match status" value="2"/>
</dbReference>
<dbReference type="EMBL" id="JAPFFF010000009">
    <property type="protein sequence ID" value="KAK8882658.1"/>
    <property type="molecule type" value="Genomic_DNA"/>
</dbReference>
<evidence type="ECO:0000313" key="3">
    <source>
        <dbReference type="Proteomes" id="UP001470230"/>
    </source>
</evidence>
<sequence>MIENHSSDLHLSFHINNQKVRNQKYFVYKDKEYPIDFDLVIKNSNYFYKNRKQYENVEYINLINEIPTEIKIPEESIKAFISSCQNEASEVSSSSVFALQYLSQKYEFPEITKVTEDFIKEHEEELVLETLEFKTKSEYSSDTSKEEEIISNNIKKYANKEELLSLPIFVIERILRKYFDNKTKEGKEVNDGNDEIINFLFKILDKRGREASILFNNIDFGKEKVIVLHRLLNEYSDNFDFNMINSTLLKTTTQLTSDLSRQQEEYSILLNEMKKENENQREEIKRVKEECNNINKQSEAKMKFLEEKYEKEMESVKKENEERIKNIESQFERILHEYQERIKNSDNEKYSTIILETTGKESFEELGEESQKHIVKEIIINDKRASENNELHQNILFYDRIFDCISENEIKSKNEEMRTKFIINSMKEHLVSFNVLEKLYLKGNLERIINYIYDKNFGITLEIKYPTKSFDDIMNIIFSIQNQHFNEIEKINIKTNVKIYGDKEEEEDNHNNRIICEIEKEMKSIDTNAFTLFIKSVFKRLTMNEKKQDNFYLNSCKHLSKIVIPTSITKIGCYAFCLCLSLRQVMIPSSVTTVESHAFDRCSSLLQIEIPSSVTEIKDYAFYGCSSLQTITIPSSVQSIGSDAFQNCSSLIQVTILSSLKSIESYTFNRCSSLTTITIPSSVSEIGGNAFSECSSLMQVTVPSSVKSIGSQAFYHCSSLTQITIPNSETKIGSNAFDGCPLLTNR</sequence>
<comment type="caution">
    <text evidence="2">The sequence shown here is derived from an EMBL/GenBank/DDBJ whole genome shotgun (WGS) entry which is preliminary data.</text>
</comment>
<protein>
    <submittedName>
        <fullName evidence="2">Uncharacterized protein</fullName>
    </submittedName>
</protein>